<dbReference type="Pfam" id="PF08285">
    <property type="entry name" value="DPM3"/>
    <property type="match status" value="1"/>
</dbReference>
<gene>
    <name evidence="9" type="primary">LOC106475566</name>
</gene>
<evidence type="ECO:0000256" key="3">
    <source>
        <dbReference type="ARBA" id="ARBA00022692"/>
    </source>
</evidence>
<accession>A0ABM1BZP8</accession>
<evidence type="ECO:0000256" key="2">
    <source>
        <dbReference type="ARBA" id="ARBA00010430"/>
    </source>
</evidence>
<dbReference type="GeneID" id="106475566"/>
<dbReference type="Proteomes" id="UP000694941">
    <property type="component" value="Unplaced"/>
</dbReference>
<reference evidence="9" key="1">
    <citation type="submission" date="2025-08" db="UniProtKB">
        <authorList>
            <consortium name="RefSeq"/>
        </authorList>
    </citation>
    <scope>IDENTIFICATION</scope>
    <source>
        <tissue evidence="9">Muscle</tissue>
    </source>
</reference>
<comment type="pathway">
    <text evidence="7">Protein modification; protein glycosylation.</text>
</comment>
<proteinExistence type="inferred from homology"/>
<keyword evidence="6 7" id="KW-0472">Membrane</keyword>
<dbReference type="RefSeq" id="XP_013791699.1">
    <property type="nucleotide sequence ID" value="XM_013936245.2"/>
</dbReference>
<evidence type="ECO:0000313" key="8">
    <source>
        <dbReference type="Proteomes" id="UP000694941"/>
    </source>
</evidence>
<evidence type="ECO:0000256" key="1">
    <source>
        <dbReference type="ARBA" id="ARBA00004477"/>
    </source>
</evidence>
<feature type="transmembrane region" description="Helical" evidence="7">
    <location>
        <begin position="30"/>
        <end position="50"/>
    </location>
</feature>
<evidence type="ECO:0000313" key="9">
    <source>
        <dbReference type="RefSeq" id="XP_013791699.1"/>
    </source>
</evidence>
<dbReference type="PANTHER" id="PTHR16433">
    <property type="entry name" value="DOLICHOL-PHOSPHATE MANNOSYLTRANSFERASE SUBUNIT 3"/>
    <property type="match status" value="1"/>
</dbReference>
<comment type="subunit">
    <text evidence="7">Component of the dolichol-phosphate mannose (DPM) synthase complex.</text>
</comment>
<keyword evidence="3 7" id="KW-0812">Transmembrane</keyword>
<comment type="subcellular location">
    <subcellularLocation>
        <location evidence="1 7">Endoplasmic reticulum membrane</location>
        <topology evidence="1 7">Multi-pass membrane protein</topology>
    </subcellularLocation>
</comment>
<evidence type="ECO:0000256" key="5">
    <source>
        <dbReference type="ARBA" id="ARBA00022989"/>
    </source>
</evidence>
<dbReference type="PANTHER" id="PTHR16433:SF0">
    <property type="entry name" value="DOLICHOL-PHOSPHATE MANNOSYLTRANSFERASE SUBUNIT 3"/>
    <property type="match status" value="1"/>
</dbReference>
<name>A0ABM1BZP8_LIMPO</name>
<evidence type="ECO:0000256" key="4">
    <source>
        <dbReference type="ARBA" id="ARBA00022824"/>
    </source>
</evidence>
<feature type="transmembrane region" description="Helical" evidence="7">
    <location>
        <begin position="62"/>
        <end position="85"/>
    </location>
</feature>
<organism evidence="8 9">
    <name type="scientific">Limulus polyphemus</name>
    <name type="common">Atlantic horseshoe crab</name>
    <dbReference type="NCBI Taxonomy" id="6850"/>
    <lineage>
        <taxon>Eukaryota</taxon>
        <taxon>Metazoa</taxon>
        <taxon>Ecdysozoa</taxon>
        <taxon>Arthropoda</taxon>
        <taxon>Chelicerata</taxon>
        <taxon>Merostomata</taxon>
        <taxon>Xiphosura</taxon>
        <taxon>Limulidae</taxon>
        <taxon>Limulus</taxon>
    </lineage>
</organism>
<dbReference type="InterPro" id="IPR013174">
    <property type="entry name" value="DPM3"/>
</dbReference>
<keyword evidence="8" id="KW-1185">Reference proteome</keyword>
<sequence>MYEAASRPCENHKVKKIINYFTYKKNMIKLLQWLLGLGLFMAAWAILLSGRFLVKIPEEQMLHVWLVPVYTLGTFGLACLSIIMYRVYNFNNCEAAAEELKMQIKEGKEDLKKRGFRFDEDTLQNADL</sequence>
<comment type="similarity">
    <text evidence="2 7">Belongs to the DPM3 family.</text>
</comment>
<comment type="function">
    <text evidence="7">Stabilizer subunit of the dolichol-phosphate mannose (DPM) synthase complex; tethers catalytic subunit to the ER.</text>
</comment>
<keyword evidence="5 7" id="KW-1133">Transmembrane helix</keyword>
<protein>
    <recommendedName>
        <fullName evidence="7">Dolichol-phosphate mannosyltransferase subunit 3</fullName>
    </recommendedName>
</protein>
<keyword evidence="4 7" id="KW-0256">Endoplasmic reticulum</keyword>
<evidence type="ECO:0000256" key="7">
    <source>
        <dbReference type="RuleBase" id="RU365085"/>
    </source>
</evidence>
<evidence type="ECO:0000256" key="6">
    <source>
        <dbReference type="ARBA" id="ARBA00023136"/>
    </source>
</evidence>